<sequence>MYAPWIRALRSVARSAPIKTRIAAAAAPAARQLAALQHQRRCLHASTPLRAAAAPPPAAPPAGNPNDDKPDNNNKDDTEANQDENNLFGENGLNGNGNGNGETQGRQRRRINGPAVRARRRAPEDLPVVQLPESFQKTHVYRSGDAHQSPFVSVQQQQQEQQDPRELALSVVRNLIKDTFAKDPAKSRTQAVAAHVSELVEFMLDLKKDSKIVSKSMLGETAVTSEQENPSSTSSPDEQQNTQAGDEDHTAQAEALASANRICLFALGTVKEVLEPEIPKRPDTTEEPNDTTEEAPSPKTDFSADLTEAEIYKAGALIEVLCHTPGEHQVDT</sequence>
<proteinExistence type="predicted"/>
<comment type="caution">
    <text evidence="2">The sequence shown here is derived from an EMBL/GenBank/DDBJ whole genome shotgun (WGS) entry which is preliminary data.</text>
</comment>
<dbReference type="EMBL" id="JAQQWN010000002">
    <property type="protein sequence ID" value="KAK8094698.1"/>
    <property type="molecule type" value="Genomic_DNA"/>
</dbReference>
<feature type="compositionally biased region" description="Basic and acidic residues" evidence="1">
    <location>
        <begin position="66"/>
        <end position="78"/>
    </location>
</feature>
<feature type="region of interest" description="Disordered" evidence="1">
    <location>
        <begin position="219"/>
        <end position="252"/>
    </location>
</feature>
<evidence type="ECO:0000313" key="2">
    <source>
        <dbReference type="EMBL" id="KAK8094698.1"/>
    </source>
</evidence>
<accession>A0ABR1XDM4</accession>
<dbReference type="Proteomes" id="UP001433268">
    <property type="component" value="Unassembled WGS sequence"/>
</dbReference>
<feature type="compositionally biased region" description="Gly residues" evidence="1">
    <location>
        <begin position="92"/>
        <end position="102"/>
    </location>
</feature>
<evidence type="ECO:0000313" key="3">
    <source>
        <dbReference type="Proteomes" id="UP001433268"/>
    </source>
</evidence>
<feature type="compositionally biased region" description="Pro residues" evidence="1">
    <location>
        <begin position="54"/>
        <end position="63"/>
    </location>
</feature>
<reference evidence="2 3" key="1">
    <citation type="submission" date="2023-01" db="EMBL/GenBank/DDBJ databases">
        <title>Analysis of 21 Apiospora genomes using comparative genomics revels a genus with tremendous synthesis potential of carbohydrate active enzymes and secondary metabolites.</title>
        <authorList>
            <person name="Sorensen T."/>
        </authorList>
    </citation>
    <scope>NUCLEOTIDE SEQUENCE [LARGE SCALE GENOMIC DNA]</scope>
    <source>
        <strain evidence="2 3">CBS 114990</strain>
    </source>
</reference>
<gene>
    <name evidence="2" type="ORF">PG997_001383</name>
</gene>
<name>A0ABR1XDM4_9PEZI</name>
<evidence type="ECO:0000256" key="1">
    <source>
        <dbReference type="SAM" id="MobiDB-lite"/>
    </source>
</evidence>
<feature type="compositionally biased region" description="Basic and acidic residues" evidence="1">
    <location>
        <begin position="275"/>
        <end position="284"/>
    </location>
</feature>
<feature type="compositionally biased region" description="Polar residues" evidence="1">
    <location>
        <begin position="222"/>
        <end position="244"/>
    </location>
</feature>
<feature type="region of interest" description="Disordered" evidence="1">
    <location>
        <begin position="44"/>
        <end position="127"/>
    </location>
</feature>
<dbReference type="GeneID" id="92038758"/>
<feature type="region of interest" description="Disordered" evidence="1">
    <location>
        <begin position="142"/>
        <end position="165"/>
    </location>
</feature>
<feature type="region of interest" description="Disordered" evidence="1">
    <location>
        <begin position="275"/>
        <end position="304"/>
    </location>
</feature>
<protein>
    <submittedName>
        <fullName evidence="2">Uncharacterized protein</fullName>
    </submittedName>
</protein>
<dbReference type="RefSeq" id="XP_066675471.1">
    <property type="nucleotide sequence ID" value="XM_066805698.1"/>
</dbReference>
<keyword evidence="3" id="KW-1185">Reference proteome</keyword>
<organism evidence="2 3">
    <name type="scientific">Apiospora hydei</name>
    <dbReference type="NCBI Taxonomy" id="1337664"/>
    <lineage>
        <taxon>Eukaryota</taxon>
        <taxon>Fungi</taxon>
        <taxon>Dikarya</taxon>
        <taxon>Ascomycota</taxon>
        <taxon>Pezizomycotina</taxon>
        <taxon>Sordariomycetes</taxon>
        <taxon>Xylariomycetidae</taxon>
        <taxon>Amphisphaeriales</taxon>
        <taxon>Apiosporaceae</taxon>
        <taxon>Apiospora</taxon>
    </lineage>
</organism>